<dbReference type="PROSITE" id="PS50206">
    <property type="entry name" value="RHODANESE_3"/>
    <property type="match status" value="1"/>
</dbReference>
<keyword evidence="4" id="KW-1185">Reference proteome</keyword>
<dbReference type="AlphaFoldDB" id="A0A839HDT9"/>
<dbReference type="Pfam" id="PF00581">
    <property type="entry name" value="Rhodanese"/>
    <property type="match status" value="1"/>
</dbReference>
<sequence>MRTKQQLVSFIISSMLLFFLTVTNSMAETSINKLDLTAPEAYEAQRNQQLKLIDIRTPQEWQQTGIPAGAVRVNMAHPDGKAGFINALLTAIGGNKNQPIAVICRTGSRSALVQQVLIEEGFAHVMNVPEGIIGSSAGPGWLQRKLPIEQVSN</sequence>
<organism evidence="3 4">
    <name type="scientific">Thiospirillum jenense</name>
    <dbReference type="NCBI Taxonomy" id="1653858"/>
    <lineage>
        <taxon>Bacteria</taxon>
        <taxon>Pseudomonadati</taxon>
        <taxon>Pseudomonadota</taxon>
        <taxon>Gammaproteobacteria</taxon>
        <taxon>Chromatiales</taxon>
        <taxon>Chromatiaceae</taxon>
        <taxon>Thiospirillum</taxon>
    </lineage>
</organism>
<keyword evidence="1" id="KW-0732">Signal</keyword>
<dbReference type="PANTHER" id="PTHR45431:SF3">
    <property type="entry name" value="RHODANESE-LIKE DOMAIN-CONTAINING PROTEIN 15, CHLOROPLASTIC"/>
    <property type="match status" value="1"/>
</dbReference>
<reference evidence="3 4" key="1">
    <citation type="journal article" date="2020" name="Arch. Microbiol.">
        <title>The genome sequence of the giant phototrophic gammaproteobacterium Thiospirillum jenense gives insight into its physiological properties and phylogenetic relationships.</title>
        <authorList>
            <person name="Imhoff J.F."/>
            <person name="Meyer T.E."/>
            <person name="Kyndt J.A."/>
        </authorList>
    </citation>
    <scope>NUCLEOTIDE SEQUENCE [LARGE SCALE GENOMIC DNA]</scope>
    <source>
        <strain evidence="3 4">DSM 216</strain>
    </source>
</reference>
<dbReference type="Proteomes" id="UP000548632">
    <property type="component" value="Unassembled WGS sequence"/>
</dbReference>
<comment type="caution">
    <text evidence="3">The sequence shown here is derived from an EMBL/GenBank/DDBJ whole genome shotgun (WGS) entry which is preliminary data.</text>
</comment>
<dbReference type="SMART" id="SM00450">
    <property type="entry name" value="RHOD"/>
    <property type="match status" value="1"/>
</dbReference>
<dbReference type="EMBL" id="JABVCQ010000035">
    <property type="protein sequence ID" value="MBB1127095.1"/>
    <property type="molecule type" value="Genomic_DNA"/>
</dbReference>
<accession>A0A839HDT9</accession>
<feature type="signal peptide" evidence="1">
    <location>
        <begin position="1"/>
        <end position="27"/>
    </location>
</feature>
<name>A0A839HDT9_9GAMM</name>
<gene>
    <name evidence="3" type="ORF">HUK38_12790</name>
</gene>
<feature type="chain" id="PRO_5032958700" evidence="1">
    <location>
        <begin position="28"/>
        <end position="153"/>
    </location>
</feature>
<proteinExistence type="predicted"/>
<evidence type="ECO:0000313" key="4">
    <source>
        <dbReference type="Proteomes" id="UP000548632"/>
    </source>
</evidence>
<evidence type="ECO:0000313" key="3">
    <source>
        <dbReference type="EMBL" id="MBB1127095.1"/>
    </source>
</evidence>
<dbReference type="SUPFAM" id="SSF52821">
    <property type="entry name" value="Rhodanese/Cell cycle control phosphatase"/>
    <property type="match status" value="1"/>
</dbReference>
<dbReference type="PANTHER" id="PTHR45431">
    <property type="entry name" value="RHODANESE-LIKE DOMAIN-CONTAINING PROTEIN 15, CHLOROPLASTIC"/>
    <property type="match status" value="1"/>
</dbReference>
<feature type="domain" description="Rhodanese" evidence="2">
    <location>
        <begin position="46"/>
        <end position="144"/>
    </location>
</feature>
<dbReference type="RefSeq" id="WP_182584719.1">
    <property type="nucleotide sequence ID" value="NZ_JABVCQ010000035.1"/>
</dbReference>
<dbReference type="InterPro" id="IPR052367">
    <property type="entry name" value="Thiosulfate_ST/Rhodanese-like"/>
</dbReference>
<dbReference type="InterPro" id="IPR001763">
    <property type="entry name" value="Rhodanese-like_dom"/>
</dbReference>
<protein>
    <submittedName>
        <fullName evidence="3">Rhodanese-like domain-containing protein</fullName>
    </submittedName>
</protein>
<evidence type="ECO:0000259" key="2">
    <source>
        <dbReference type="PROSITE" id="PS50206"/>
    </source>
</evidence>
<evidence type="ECO:0000256" key="1">
    <source>
        <dbReference type="SAM" id="SignalP"/>
    </source>
</evidence>
<dbReference type="Gene3D" id="3.40.250.10">
    <property type="entry name" value="Rhodanese-like domain"/>
    <property type="match status" value="1"/>
</dbReference>
<dbReference type="InterPro" id="IPR036873">
    <property type="entry name" value="Rhodanese-like_dom_sf"/>
</dbReference>